<protein>
    <submittedName>
        <fullName evidence="1">Uncharacterized protein</fullName>
    </submittedName>
</protein>
<reference evidence="1 2" key="1">
    <citation type="journal article" date="2018" name="G3 (Bethesda)">
        <title>Phylogenetic and Phylogenomic Definition of Rhizopus Species.</title>
        <authorList>
            <person name="Gryganskyi A.P."/>
            <person name="Golan J."/>
            <person name="Dolatabadi S."/>
            <person name="Mondo S."/>
            <person name="Robb S."/>
            <person name="Idnurm A."/>
            <person name="Muszewska A."/>
            <person name="Steczkiewicz K."/>
            <person name="Masonjones S."/>
            <person name="Liao H.L."/>
            <person name="Gajdeczka M.T."/>
            <person name="Anike F."/>
            <person name="Vuek A."/>
            <person name="Anishchenko I.M."/>
            <person name="Voigt K."/>
            <person name="de Hoog G.S."/>
            <person name="Smith M.E."/>
            <person name="Heitman J."/>
            <person name="Vilgalys R."/>
            <person name="Stajich J.E."/>
        </authorList>
    </citation>
    <scope>NUCLEOTIDE SEQUENCE [LARGE SCALE GENOMIC DNA]</scope>
    <source>
        <strain evidence="1 2">LSU 92-RS-03</strain>
    </source>
</reference>
<dbReference type="EMBL" id="PJQM01003367">
    <property type="protein sequence ID" value="RCH89274.1"/>
    <property type="molecule type" value="Genomic_DNA"/>
</dbReference>
<proteinExistence type="predicted"/>
<sequence length="109" mass="13073">MSPTITFRPETTPTFLHPLEVDHGIFVDRRRVSISSDLSDPETTNWHHLLSQFNSQPEMVQLIELCKIEEDRRRQEETKMKLKEYQVMNQLQYLKARQMLQEQDKNNTQ</sequence>
<evidence type="ECO:0000313" key="1">
    <source>
        <dbReference type="EMBL" id="RCH89274.1"/>
    </source>
</evidence>
<keyword evidence="2" id="KW-1185">Reference proteome</keyword>
<organism evidence="1 2">
    <name type="scientific">Rhizopus stolonifer</name>
    <name type="common">Rhizopus nigricans</name>
    <dbReference type="NCBI Taxonomy" id="4846"/>
    <lineage>
        <taxon>Eukaryota</taxon>
        <taxon>Fungi</taxon>
        <taxon>Fungi incertae sedis</taxon>
        <taxon>Mucoromycota</taxon>
        <taxon>Mucoromycotina</taxon>
        <taxon>Mucoromycetes</taxon>
        <taxon>Mucorales</taxon>
        <taxon>Mucorineae</taxon>
        <taxon>Rhizopodaceae</taxon>
        <taxon>Rhizopus</taxon>
    </lineage>
</organism>
<name>A0A367JH57_RHIST</name>
<dbReference type="Proteomes" id="UP000253551">
    <property type="component" value="Unassembled WGS sequence"/>
</dbReference>
<dbReference type="OrthoDB" id="2211279at2759"/>
<gene>
    <name evidence="1" type="ORF">CU098_002602</name>
</gene>
<dbReference type="AlphaFoldDB" id="A0A367JH57"/>
<evidence type="ECO:0000313" key="2">
    <source>
        <dbReference type="Proteomes" id="UP000253551"/>
    </source>
</evidence>
<accession>A0A367JH57</accession>
<comment type="caution">
    <text evidence="1">The sequence shown here is derived from an EMBL/GenBank/DDBJ whole genome shotgun (WGS) entry which is preliminary data.</text>
</comment>